<organism evidence="8 9">
    <name type="scientific">Patiria miniata</name>
    <name type="common">Bat star</name>
    <name type="synonym">Asterina miniata</name>
    <dbReference type="NCBI Taxonomy" id="46514"/>
    <lineage>
        <taxon>Eukaryota</taxon>
        <taxon>Metazoa</taxon>
        <taxon>Echinodermata</taxon>
        <taxon>Eleutherozoa</taxon>
        <taxon>Asterozoa</taxon>
        <taxon>Asteroidea</taxon>
        <taxon>Valvatacea</taxon>
        <taxon>Valvatida</taxon>
        <taxon>Asterinidae</taxon>
        <taxon>Patiria</taxon>
    </lineage>
</organism>
<evidence type="ECO:0000256" key="6">
    <source>
        <dbReference type="SAM" id="Phobius"/>
    </source>
</evidence>
<dbReference type="GeneID" id="119735689"/>
<evidence type="ECO:0000313" key="8">
    <source>
        <dbReference type="EnsemblMetazoa" id="XP_038065473.1"/>
    </source>
</evidence>
<dbReference type="InterPro" id="IPR006634">
    <property type="entry name" value="TLC-dom"/>
</dbReference>
<feature type="transmembrane region" description="Helical" evidence="6">
    <location>
        <begin position="194"/>
        <end position="213"/>
    </location>
</feature>
<accession>A0A914APD1</accession>
<dbReference type="GO" id="GO:0016020">
    <property type="term" value="C:membrane"/>
    <property type="evidence" value="ECO:0007669"/>
    <property type="project" value="UniProtKB-SubCell"/>
</dbReference>
<evidence type="ECO:0000259" key="7">
    <source>
        <dbReference type="PROSITE" id="PS50922"/>
    </source>
</evidence>
<keyword evidence="2 5" id="KW-0812">Transmembrane</keyword>
<reference evidence="8" key="1">
    <citation type="submission" date="2022-11" db="UniProtKB">
        <authorList>
            <consortium name="EnsemblMetazoa"/>
        </authorList>
    </citation>
    <scope>IDENTIFICATION</scope>
</reference>
<dbReference type="Proteomes" id="UP000887568">
    <property type="component" value="Unplaced"/>
</dbReference>
<keyword evidence="9" id="KW-1185">Reference proteome</keyword>
<proteinExistence type="predicted"/>
<evidence type="ECO:0000256" key="5">
    <source>
        <dbReference type="PROSITE-ProRule" id="PRU00205"/>
    </source>
</evidence>
<feature type="transmembrane region" description="Helical" evidence="6">
    <location>
        <begin position="158"/>
        <end position="182"/>
    </location>
</feature>
<dbReference type="InterPro" id="IPR042512">
    <property type="entry name" value="TLCD5"/>
</dbReference>
<protein>
    <recommendedName>
        <fullName evidence="7">TLC domain-containing protein</fullName>
    </recommendedName>
</protein>
<dbReference type="PANTHER" id="PTHR31898:SF1">
    <property type="entry name" value="TLC DOMAIN-CONTAINING PROTEIN 5"/>
    <property type="match status" value="1"/>
</dbReference>
<feature type="transmembrane region" description="Helical" evidence="6">
    <location>
        <begin position="6"/>
        <end position="29"/>
    </location>
</feature>
<feature type="transmembrane region" description="Helical" evidence="6">
    <location>
        <begin position="129"/>
        <end position="146"/>
    </location>
</feature>
<keyword evidence="4 5" id="KW-0472">Membrane</keyword>
<evidence type="ECO:0000256" key="1">
    <source>
        <dbReference type="ARBA" id="ARBA00004141"/>
    </source>
</evidence>
<feature type="domain" description="TLC" evidence="7">
    <location>
        <begin position="32"/>
        <end position="223"/>
    </location>
</feature>
<keyword evidence="3 6" id="KW-1133">Transmembrane helix</keyword>
<dbReference type="AlphaFoldDB" id="A0A914APD1"/>
<evidence type="ECO:0000256" key="3">
    <source>
        <dbReference type="ARBA" id="ARBA00022989"/>
    </source>
</evidence>
<dbReference type="RefSeq" id="XP_038065473.1">
    <property type="nucleotide sequence ID" value="XM_038209545.1"/>
</dbReference>
<dbReference type="PANTHER" id="PTHR31898">
    <property type="entry name" value="TRANSMEMBRANE PROTEIN 136"/>
    <property type="match status" value="1"/>
</dbReference>
<comment type="subcellular location">
    <subcellularLocation>
        <location evidence="1">Membrane</location>
        <topology evidence="1">Multi-pass membrane protein</topology>
    </subcellularLocation>
</comment>
<feature type="transmembrane region" description="Helical" evidence="6">
    <location>
        <begin position="41"/>
        <end position="59"/>
    </location>
</feature>
<evidence type="ECO:0000313" key="9">
    <source>
        <dbReference type="Proteomes" id="UP000887568"/>
    </source>
</evidence>
<name>A0A914APD1_PATMI</name>
<evidence type="ECO:0000256" key="2">
    <source>
        <dbReference type="ARBA" id="ARBA00022692"/>
    </source>
</evidence>
<evidence type="ECO:0000256" key="4">
    <source>
        <dbReference type="ARBA" id="ARBA00023136"/>
    </source>
</evidence>
<dbReference type="EnsemblMetazoa" id="XM_038209545.1">
    <property type="protein sequence ID" value="XP_038065473.1"/>
    <property type="gene ID" value="LOC119735689"/>
</dbReference>
<dbReference type="PROSITE" id="PS50922">
    <property type="entry name" value="TLC"/>
    <property type="match status" value="1"/>
</dbReference>
<sequence>MEFTPAGIVLAVAALFTLWCALYVLTSLAFPDTPKAGRNRFVVTLNIIATLGLAVWCEFYKTDPCDNPGAESNAKETILLINALSGMLYDLFHCCCIGHLENLRQFVHHSLVIMMLSTALATGRSGSEVVYFLFFAFITLPMNSLLRFMRYHDMTEHIAYKIVDVTRAVLFLFLRVSVGAYVAYCYIPNPVPHILIRIPATAFNVVGLIFAVVNARRVYRQMMQTNQKVE</sequence>